<dbReference type="STRING" id="1215343.B488_01940"/>
<organism evidence="2 3">
    <name type="scientific">Liberibacter crescens (strain BT-1)</name>
    <dbReference type="NCBI Taxonomy" id="1215343"/>
    <lineage>
        <taxon>Bacteria</taxon>
        <taxon>Pseudomonadati</taxon>
        <taxon>Pseudomonadota</taxon>
        <taxon>Alphaproteobacteria</taxon>
        <taxon>Hyphomicrobiales</taxon>
        <taxon>Rhizobiaceae</taxon>
        <taxon>Liberibacter</taxon>
    </lineage>
</organism>
<accession>L0ETA6</accession>
<dbReference type="EMBL" id="CP003789">
    <property type="protein sequence ID" value="AGA64187.1"/>
    <property type="molecule type" value="Genomic_DNA"/>
</dbReference>
<evidence type="ECO:0000313" key="3">
    <source>
        <dbReference type="Proteomes" id="UP000010799"/>
    </source>
</evidence>
<keyword evidence="3" id="KW-1185">Reference proteome</keyword>
<dbReference type="KEGG" id="lcc:B488_01940"/>
<sequence>MSGMYLPGKKTTFYNGNEIIGFIKNDDFGKLFFGIWLSKKTSEPKLRRALLRLP</sequence>
<dbReference type="Proteomes" id="UP000010799">
    <property type="component" value="Chromosome"/>
</dbReference>
<proteinExistence type="predicted"/>
<reference evidence="2 3" key="1">
    <citation type="journal article" date="2012" name="Stand. Genomic Sci.">
        <title>Complete genome sequence of Liberibacter crescens BT-1.</title>
        <authorList>
            <person name="Leonard M.T."/>
            <person name="Fagen J.R."/>
            <person name="Davis-Richardson A.G."/>
            <person name="Davis M.J."/>
            <person name="Triplett E.W."/>
        </authorList>
    </citation>
    <scope>NUCLEOTIDE SEQUENCE [LARGE SCALE GENOMIC DNA]</scope>
    <source>
        <strain evidence="2 3">BT-1</strain>
    </source>
</reference>
<name>L0ETA6_LIBCB</name>
<dbReference type="AlphaFoldDB" id="L0ETA6"/>
<dbReference type="Pfam" id="PF16036">
    <property type="entry name" value="Chalcone_3"/>
    <property type="match status" value="1"/>
</dbReference>
<gene>
    <name evidence="2" type="ordered locus">B488_01940</name>
</gene>
<dbReference type="HOGENOM" id="CLU_3044972_0_0_5"/>
<dbReference type="InterPro" id="IPR016087">
    <property type="entry name" value="Chalcone_isomerase"/>
</dbReference>
<evidence type="ECO:0000259" key="1">
    <source>
        <dbReference type="Pfam" id="PF16036"/>
    </source>
</evidence>
<dbReference type="PATRIC" id="fig|1215343.11.peg.203"/>
<evidence type="ECO:0000313" key="2">
    <source>
        <dbReference type="EMBL" id="AGA64187.1"/>
    </source>
</evidence>
<feature type="domain" description="Chalcone isomerase" evidence="1">
    <location>
        <begin position="4"/>
        <end position="51"/>
    </location>
</feature>
<protein>
    <recommendedName>
        <fullName evidence="1">Chalcone isomerase domain-containing protein</fullName>
    </recommendedName>
</protein>